<dbReference type="GO" id="GO:0010181">
    <property type="term" value="F:FMN binding"/>
    <property type="evidence" value="ECO:0007669"/>
    <property type="project" value="InterPro"/>
</dbReference>
<evidence type="ECO:0000313" key="2">
    <source>
        <dbReference type="EMBL" id="WEU39868.1"/>
    </source>
</evidence>
<dbReference type="SUPFAM" id="SSF56281">
    <property type="entry name" value="Metallo-hydrolase/oxidoreductase"/>
    <property type="match status" value="1"/>
</dbReference>
<dbReference type="PANTHER" id="PTHR43717:SF1">
    <property type="entry name" value="ANAEROBIC NITRIC OXIDE REDUCTASE FLAVORUBREDOXIN"/>
    <property type="match status" value="1"/>
</dbReference>
<dbReference type="SUPFAM" id="SSF52218">
    <property type="entry name" value="Flavoproteins"/>
    <property type="match status" value="1"/>
</dbReference>
<proteinExistence type="predicted"/>
<dbReference type="InterPro" id="IPR016440">
    <property type="entry name" value="Rubredoxin-O_OxRdtase"/>
</dbReference>
<sequence length="395" mass="44567">MPIKELKPGVYSVGAVHPDRRLFDEIIPLPDGTSYNSYLIKGENKTALIDAVDPTKQDVLISNLRKLGVKEIHYIISNHAEQDHSGGIPLVLKEYPEAKVVTNMKCKEMLKELLLIQEDRFTVIGDGDTLSLGGKNLKFIIAPWVHWPETMLTYLIEDSILFSCDLFGSHLASDDYSTSFEADKLLKAAKRYYAEIMMPFRQHIKKHMEALKKIKIEMIAPSHGPIYVKPDLILNAYKEWISDNVKNIVVLPYVSMHGSTLKIVEYLTKALQQRRIEVKPHNLTSTDIGELAMDLVDAATVVLGSPAMLVGAHPSAFYAAYLINILRPKTKYISIIGSYGWGSRVVEQIEGLFTSIKPELIEPVIVKGYPKKDDFEKIDQLADQILTKHRELNLL</sequence>
<dbReference type="Proteomes" id="UP000186851">
    <property type="component" value="Chromosome"/>
</dbReference>
<dbReference type="InterPro" id="IPR036866">
    <property type="entry name" value="RibonucZ/Hydroxyglut_hydro"/>
</dbReference>
<reference evidence="2" key="1">
    <citation type="journal article" date="2017" name="Nature">
        <title>Asgard archaea illuminate the origin of eukaryotic cellular complexity.</title>
        <authorList>
            <person name="Zaremba-Niedzwiedzka K."/>
            <person name="Caceres E.F."/>
            <person name="Saw J.H."/>
            <person name="Backstrom D."/>
            <person name="Juzokaite L."/>
            <person name="Vancaester E."/>
            <person name="Seitz K.W."/>
            <person name="Anantharaman K."/>
            <person name="Starnawski P."/>
            <person name="Kjeldsen K.U."/>
            <person name="Scott M.B."/>
            <person name="Nunoura T."/>
            <person name="Banfield J.F."/>
            <person name="Schramm A."/>
            <person name="Baker B.J."/>
            <person name="Spang A."/>
            <person name="Ettema T.J.G."/>
        </authorList>
    </citation>
    <scope>NUCLEOTIDE SEQUENCE</scope>
    <source>
        <strain evidence="2">LCB_4</strain>
    </source>
</reference>
<accession>A0AAF0D199</accession>
<dbReference type="AlphaFoldDB" id="A0AAF0D199"/>
<reference evidence="2" key="2">
    <citation type="journal article" date="2022" name="Nat. Microbiol.">
        <title>A closed Candidatus Odinarchaeum chromosome exposes Asgard archaeal viruses.</title>
        <authorList>
            <person name="Tamarit D."/>
            <person name="Caceres E.F."/>
            <person name="Krupovic M."/>
            <person name="Nijland R."/>
            <person name="Eme L."/>
            <person name="Robinson N.P."/>
            <person name="Ettema T.J.G."/>
        </authorList>
    </citation>
    <scope>NUCLEOTIDE SEQUENCE</scope>
    <source>
        <strain evidence="2">LCB_4</strain>
    </source>
</reference>
<dbReference type="EMBL" id="CP091871">
    <property type="protein sequence ID" value="WEU39868.1"/>
    <property type="molecule type" value="Genomic_DNA"/>
</dbReference>
<dbReference type="GO" id="GO:0009055">
    <property type="term" value="F:electron transfer activity"/>
    <property type="evidence" value="ECO:0007669"/>
    <property type="project" value="InterPro"/>
</dbReference>
<evidence type="ECO:0000259" key="1">
    <source>
        <dbReference type="PROSITE" id="PS50902"/>
    </source>
</evidence>
<feature type="domain" description="Flavodoxin-like" evidence="1">
    <location>
        <begin position="249"/>
        <end position="386"/>
    </location>
</feature>
<dbReference type="PROSITE" id="PS50902">
    <property type="entry name" value="FLAVODOXIN_LIKE"/>
    <property type="match status" value="1"/>
</dbReference>
<dbReference type="CDD" id="cd07709">
    <property type="entry name" value="flavodiiron_proteins_MBL-fold"/>
    <property type="match status" value="1"/>
</dbReference>
<dbReference type="PANTHER" id="PTHR43717">
    <property type="entry name" value="ANAEROBIC NITRIC OXIDE REDUCTASE FLAVORUBREDOXIN"/>
    <property type="match status" value="1"/>
</dbReference>
<dbReference type="InterPro" id="IPR029039">
    <property type="entry name" value="Flavoprotein-like_sf"/>
</dbReference>
<organism evidence="2 3">
    <name type="scientific">Odinarchaeota yellowstonii (strain LCB_4)</name>
    <dbReference type="NCBI Taxonomy" id="1841599"/>
    <lineage>
        <taxon>Archaea</taxon>
        <taxon>Promethearchaeati</taxon>
        <taxon>Candidatus Odinarchaeota</taxon>
        <taxon>Candidatus Odinarchaeia</taxon>
        <taxon>Candidatus Odinarchaeales</taxon>
        <taxon>Candidatus Odinarchaeaceae</taxon>
        <taxon>Candidatus Odinarchaeum</taxon>
    </lineage>
</organism>
<dbReference type="InterPro" id="IPR001279">
    <property type="entry name" value="Metallo-B-lactamas"/>
</dbReference>
<dbReference type="GO" id="GO:0046872">
    <property type="term" value="F:metal ion binding"/>
    <property type="evidence" value="ECO:0007669"/>
    <property type="project" value="InterPro"/>
</dbReference>
<dbReference type="KEGG" id="oyw:OdinLCB4_005200"/>
<name>A0AAF0D199_ODILC</name>
<dbReference type="Gene3D" id="3.60.15.10">
    <property type="entry name" value="Ribonuclease Z/Hydroxyacylglutathione hydrolase-like"/>
    <property type="match status" value="1"/>
</dbReference>
<dbReference type="SMART" id="SM00849">
    <property type="entry name" value="Lactamase_B"/>
    <property type="match status" value="1"/>
</dbReference>
<protein>
    <submittedName>
        <fullName evidence="2">FprA family A-type flavoprotein</fullName>
    </submittedName>
</protein>
<gene>
    <name evidence="2" type="ORF">OdinLCB4_005200</name>
</gene>
<dbReference type="GO" id="GO:0016491">
    <property type="term" value="F:oxidoreductase activity"/>
    <property type="evidence" value="ECO:0007669"/>
    <property type="project" value="InterPro"/>
</dbReference>
<dbReference type="InterPro" id="IPR045761">
    <property type="entry name" value="ODP_dom"/>
</dbReference>
<dbReference type="PIRSF" id="PIRSF005243">
    <property type="entry name" value="ROO"/>
    <property type="match status" value="1"/>
</dbReference>
<dbReference type="Gene3D" id="3.40.50.360">
    <property type="match status" value="1"/>
</dbReference>
<dbReference type="InterPro" id="IPR008254">
    <property type="entry name" value="Flavodoxin/NO_synth"/>
</dbReference>
<dbReference type="Pfam" id="PF19583">
    <property type="entry name" value="ODP"/>
    <property type="match status" value="1"/>
</dbReference>
<evidence type="ECO:0000313" key="3">
    <source>
        <dbReference type="Proteomes" id="UP000186851"/>
    </source>
</evidence>